<dbReference type="Pfam" id="PF00892">
    <property type="entry name" value="EamA"/>
    <property type="match status" value="2"/>
</dbReference>
<gene>
    <name evidence="8" type="ORF">CVP04_06310</name>
</gene>
<feature type="transmembrane region" description="Helical" evidence="6">
    <location>
        <begin position="39"/>
        <end position="58"/>
    </location>
</feature>
<evidence type="ECO:0000256" key="5">
    <source>
        <dbReference type="ARBA" id="ARBA00023136"/>
    </source>
</evidence>
<dbReference type="AlphaFoldDB" id="A0A2M8RVR2"/>
<proteinExistence type="predicted"/>
<evidence type="ECO:0000256" key="1">
    <source>
        <dbReference type="ARBA" id="ARBA00004651"/>
    </source>
</evidence>
<feature type="transmembrane region" description="Helical" evidence="6">
    <location>
        <begin position="102"/>
        <end position="118"/>
    </location>
</feature>
<dbReference type="Gene3D" id="1.10.3730.20">
    <property type="match status" value="1"/>
</dbReference>
<feature type="transmembrane region" description="Helical" evidence="6">
    <location>
        <begin position="154"/>
        <end position="175"/>
    </location>
</feature>
<keyword evidence="3 6" id="KW-0812">Transmembrane</keyword>
<feature type="transmembrane region" description="Helical" evidence="6">
    <location>
        <begin position="246"/>
        <end position="267"/>
    </location>
</feature>
<dbReference type="EMBL" id="PHGZ01000013">
    <property type="protein sequence ID" value="PJG82972.1"/>
    <property type="molecule type" value="Genomic_DNA"/>
</dbReference>
<evidence type="ECO:0000256" key="6">
    <source>
        <dbReference type="SAM" id="Phobius"/>
    </source>
</evidence>
<protein>
    <submittedName>
        <fullName evidence="8">EamA family transporter</fullName>
    </submittedName>
</protein>
<keyword evidence="9" id="KW-1185">Reference proteome</keyword>
<keyword evidence="4 6" id="KW-1133">Transmembrane helix</keyword>
<dbReference type="RefSeq" id="WP_100296662.1">
    <property type="nucleotide sequence ID" value="NZ_PHGZ01000013.1"/>
</dbReference>
<accession>A0A2M8RVR2</accession>
<evidence type="ECO:0000256" key="2">
    <source>
        <dbReference type="ARBA" id="ARBA00022475"/>
    </source>
</evidence>
<dbReference type="SUPFAM" id="SSF103481">
    <property type="entry name" value="Multidrug resistance efflux transporter EmrE"/>
    <property type="match status" value="1"/>
</dbReference>
<evidence type="ECO:0000313" key="9">
    <source>
        <dbReference type="Proteomes" id="UP000230282"/>
    </source>
</evidence>
<dbReference type="InterPro" id="IPR050638">
    <property type="entry name" value="AA-Vitamin_Transporters"/>
</dbReference>
<feature type="transmembrane region" description="Helical" evidence="6">
    <location>
        <begin position="125"/>
        <end position="142"/>
    </location>
</feature>
<comment type="subcellular location">
    <subcellularLocation>
        <location evidence="1">Cell membrane</location>
        <topology evidence="1">Multi-pass membrane protein</topology>
    </subcellularLocation>
</comment>
<comment type="caution">
    <text evidence="8">The sequence shown here is derived from an EMBL/GenBank/DDBJ whole genome shotgun (WGS) entry which is preliminary data.</text>
</comment>
<dbReference type="PANTHER" id="PTHR32322">
    <property type="entry name" value="INNER MEMBRANE TRANSPORTER"/>
    <property type="match status" value="1"/>
</dbReference>
<evidence type="ECO:0000256" key="3">
    <source>
        <dbReference type="ARBA" id="ARBA00022692"/>
    </source>
</evidence>
<evidence type="ECO:0000313" key="8">
    <source>
        <dbReference type="EMBL" id="PJG82972.1"/>
    </source>
</evidence>
<dbReference type="Proteomes" id="UP000230282">
    <property type="component" value="Unassembled WGS sequence"/>
</dbReference>
<feature type="transmembrane region" description="Helical" evidence="6">
    <location>
        <begin position="279"/>
        <end position="298"/>
    </location>
</feature>
<evidence type="ECO:0000256" key="4">
    <source>
        <dbReference type="ARBA" id="ARBA00022989"/>
    </source>
</evidence>
<feature type="domain" description="EamA" evidence="7">
    <location>
        <begin position="7"/>
        <end position="142"/>
    </location>
</feature>
<dbReference type="PANTHER" id="PTHR32322:SF18">
    <property type="entry name" value="S-ADENOSYLMETHIONINE_S-ADENOSYLHOMOCYSTEINE TRANSPORTER"/>
    <property type="match status" value="1"/>
</dbReference>
<keyword evidence="2" id="KW-1003">Cell membrane</keyword>
<dbReference type="InterPro" id="IPR037185">
    <property type="entry name" value="EmrE-like"/>
</dbReference>
<dbReference type="InterPro" id="IPR000620">
    <property type="entry name" value="EamA_dom"/>
</dbReference>
<sequence>MKQQPLIGFLLGLTAAFMWSSLPIFVQQVVKVMDVETSVWYRFALAAVGLLILLGIGGKIPRLHKFSRRDVLLLTLGIAGLAVNFFLYNLALKYIPPTTSQVLSPLSSFIMLIVGVLLFKEKMGLHQKIGLAVLSFGLILFFNERFDDFLQLNVYSKGVILMVSSSFVWVIYAISQKLLLAKFSSQQILLMIYIGCALVFTPIADIPQISALDGFQLVCLLLSGVNTIIAYGCYAEALNRWDISKVSAILTQIPVFTLIFSHLAVMISPTYFSPVELNWISYCGAIFVVSGALFSALGHKFIKK</sequence>
<feature type="transmembrane region" description="Helical" evidence="6">
    <location>
        <begin position="215"/>
        <end position="234"/>
    </location>
</feature>
<feature type="transmembrane region" description="Helical" evidence="6">
    <location>
        <begin position="187"/>
        <end position="209"/>
    </location>
</feature>
<feature type="domain" description="EamA" evidence="7">
    <location>
        <begin position="157"/>
        <end position="294"/>
    </location>
</feature>
<feature type="transmembrane region" description="Helical" evidence="6">
    <location>
        <begin position="70"/>
        <end position="90"/>
    </location>
</feature>
<keyword evidence="5 6" id="KW-0472">Membrane</keyword>
<reference evidence="8 9" key="1">
    <citation type="submission" date="2017-11" db="EMBL/GenBank/DDBJ databases">
        <title>Reclassification of Bisgaard taxon 5 as Caviibacterium pharyngocola gen. nov., sp. nov.</title>
        <authorList>
            <person name="Christensen H."/>
        </authorList>
    </citation>
    <scope>NUCLEOTIDE SEQUENCE [LARGE SCALE GENOMIC DNA]</scope>
    <source>
        <strain evidence="8 9">7_3</strain>
    </source>
</reference>
<evidence type="ECO:0000259" key="7">
    <source>
        <dbReference type="Pfam" id="PF00892"/>
    </source>
</evidence>
<dbReference type="GO" id="GO:0005886">
    <property type="term" value="C:plasma membrane"/>
    <property type="evidence" value="ECO:0007669"/>
    <property type="project" value="UniProtKB-SubCell"/>
</dbReference>
<organism evidence="8 9">
    <name type="scientific">Caviibacterium pharyngocola</name>
    <dbReference type="NCBI Taxonomy" id="28159"/>
    <lineage>
        <taxon>Bacteria</taxon>
        <taxon>Pseudomonadati</taxon>
        <taxon>Pseudomonadota</taxon>
        <taxon>Gammaproteobacteria</taxon>
        <taxon>Pasteurellales</taxon>
        <taxon>Pasteurellaceae</taxon>
        <taxon>Caviibacterium</taxon>
    </lineage>
</organism>
<dbReference type="OrthoDB" id="8479066at2"/>
<name>A0A2M8RVR2_9PAST</name>